<evidence type="ECO:0000313" key="3">
    <source>
        <dbReference type="Proteomes" id="UP000265798"/>
    </source>
</evidence>
<name>A0A396Z6W8_9LEPT</name>
<sequence>MFAAGVTPYTPADLGIPTPPPGSPLATLPAISDNERATIEETLRAMNEMGYLSQEYFQKSSIAAWESIRYVPINDQELDAKIENAINGTSYTPKSAPPKEHLFQRESKLADDFYTKIQAQFPTLTNQELINVRKQLTMTLAITRIQMDYNDPAGLPQEFLLMARDKAVALRQKVNLELIKRGVTQI</sequence>
<reference evidence="3" key="1">
    <citation type="submission" date="2018-05" db="EMBL/GenBank/DDBJ databases">
        <title>Leptospira yasudae sp. nov. and Leptospira stimsonii sp. nov., two pathogenic species of the genus Leptospira isolated from environmental sources.</title>
        <authorList>
            <person name="Casanovas-Massana A."/>
            <person name="Hamond C."/>
            <person name="Santos L.A."/>
            <person name="Hacker K.P."/>
            <person name="Balassiano I."/>
            <person name="Medeiros M.A."/>
            <person name="Reis M.G."/>
            <person name="Ko A.I."/>
            <person name="Wunder E.A."/>
        </authorList>
    </citation>
    <scope>NUCLEOTIDE SEQUENCE [LARGE SCALE GENOMIC DNA]</scope>
    <source>
        <strain evidence="3">Yale</strain>
    </source>
</reference>
<dbReference type="AlphaFoldDB" id="A0A396Z6W8"/>
<dbReference type="EMBL" id="QHCT01000004">
    <property type="protein sequence ID" value="RHX89448.1"/>
    <property type="molecule type" value="Genomic_DNA"/>
</dbReference>
<comment type="caution">
    <text evidence="2">The sequence shown here is derived from an EMBL/GenBank/DDBJ whole genome shotgun (WGS) entry which is preliminary data.</text>
</comment>
<evidence type="ECO:0000256" key="1">
    <source>
        <dbReference type="SAM" id="MobiDB-lite"/>
    </source>
</evidence>
<accession>A0A396Z6W8</accession>
<gene>
    <name evidence="2" type="ORF">DLM75_14860</name>
</gene>
<proteinExistence type="predicted"/>
<organism evidence="2 3">
    <name type="scientific">Leptospira stimsonii</name>
    <dbReference type="NCBI Taxonomy" id="2202203"/>
    <lineage>
        <taxon>Bacteria</taxon>
        <taxon>Pseudomonadati</taxon>
        <taxon>Spirochaetota</taxon>
        <taxon>Spirochaetia</taxon>
        <taxon>Leptospirales</taxon>
        <taxon>Leptospiraceae</taxon>
        <taxon>Leptospira</taxon>
    </lineage>
</organism>
<dbReference type="Proteomes" id="UP000265798">
    <property type="component" value="Unassembled WGS sequence"/>
</dbReference>
<dbReference type="OrthoDB" id="332267at2"/>
<feature type="region of interest" description="Disordered" evidence="1">
    <location>
        <begin position="1"/>
        <end position="24"/>
    </location>
</feature>
<evidence type="ECO:0000313" key="2">
    <source>
        <dbReference type="EMBL" id="RHX89448.1"/>
    </source>
</evidence>
<protein>
    <submittedName>
        <fullName evidence="2">Uncharacterized protein</fullName>
    </submittedName>
</protein>